<accession>A0ABV8EWQ8</accession>
<name>A0ABV8EWQ8_9ACTN</name>
<evidence type="ECO:0000256" key="8">
    <source>
        <dbReference type="SAM" id="MobiDB-lite"/>
    </source>
</evidence>
<dbReference type="PROSITE" id="PS52035">
    <property type="entry name" value="PEPTIDASE_M14"/>
    <property type="match status" value="1"/>
</dbReference>
<gene>
    <name evidence="10" type="ORF">ACFOYY_11945</name>
</gene>
<comment type="similarity">
    <text evidence="2 7">Belongs to the peptidase M14 family.</text>
</comment>
<evidence type="ECO:0000256" key="3">
    <source>
        <dbReference type="ARBA" id="ARBA00022670"/>
    </source>
</evidence>
<sequence>MRNSLNGRGSGRVVAAFVLPVVLALGATPVLASPPPPALSGGEVVPDRQPSTTQDGVALLRVVVPDQAAVDRLNALGVDLAEYRKAVDDGIEVHAVLSPQEARELRGQGFDVRDAVPGQAAFAANQAERRTAMSAAVTAAQQNDTLTPLRAEWFTSTDDRRFLSVEVKSSATDAETVLTATWDSGRGTPPDSGGTATLSRLTDAGQYMYHRFDYPLPVTQAPSRVTIKSSRGGSVTVPVTKWLGERRTPPGGHYVSDFVDHYMDPTEVTGRITALAAEFPRITQIIDLPYKTNGYRRAAQAQFGTGAASTFYVTSTAYGSQGGNDVSLALTRPEAASSPLSVTVTGKDVVVGLATDASGAISSTARQVVDALNANTAASALLTAATYRGDQGGGLVAAAPATRLTDGLKAPQSVSREPFQMKALRVGTKRGGPKVGVFLYCQEHAREWVTPLVCVETAERLLRNYAHDPRTRRIVDDLDIFILPTSNPDGGHYSFYDYNMQRKNMTNHCPAKAADPASRNSWGVDLNRNFSVGSMFDGYLGASSDCTSGVFAGPSELSEPEDRNQVWLTRKYPNIKFAMNTHSYGGYFMWPPGAYKEAGRETLPRTDLGTENYFWESSRHILSAVQERRGTAIWPGRTGPVPDVLYSAAGNSADEHWYNRGIIGWDFEVGADLYDPATKRFQPVGFQPPFAEGHEEAMEFSSGQIAILEVARAYSGDRRRPGSELKVTGRTGASATFTFTTDEPANVYYTLDGSRPTLNSPKLVAAGTREGAQRITVDRTTEVHWFSVDIAGNVERGYRPGGPGANYRRQRVEVRGDR</sequence>
<evidence type="ECO:0000256" key="7">
    <source>
        <dbReference type="PROSITE-ProRule" id="PRU01379"/>
    </source>
</evidence>
<dbReference type="SMART" id="SM00631">
    <property type="entry name" value="Zn_pept"/>
    <property type="match status" value="1"/>
</dbReference>
<dbReference type="InterPro" id="IPR059177">
    <property type="entry name" value="GH29D-like_dom"/>
</dbReference>
<keyword evidence="10" id="KW-0121">Carboxypeptidase</keyword>
<keyword evidence="4" id="KW-0378">Hydrolase</keyword>
<evidence type="ECO:0000256" key="6">
    <source>
        <dbReference type="ARBA" id="ARBA00023049"/>
    </source>
</evidence>
<organism evidence="10 11">
    <name type="scientific">Streptosporangium jomthongense</name>
    <dbReference type="NCBI Taxonomy" id="1193683"/>
    <lineage>
        <taxon>Bacteria</taxon>
        <taxon>Bacillati</taxon>
        <taxon>Actinomycetota</taxon>
        <taxon>Actinomycetes</taxon>
        <taxon>Streptosporangiales</taxon>
        <taxon>Streptosporangiaceae</taxon>
        <taxon>Streptosporangium</taxon>
    </lineage>
</organism>
<proteinExistence type="inferred from homology"/>
<keyword evidence="3" id="KW-0645">Protease</keyword>
<dbReference type="RefSeq" id="WP_386189805.1">
    <property type="nucleotide sequence ID" value="NZ_JBHSBC010000012.1"/>
</dbReference>
<dbReference type="Gene3D" id="3.40.630.10">
    <property type="entry name" value="Zn peptidases"/>
    <property type="match status" value="1"/>
</dbReference>
<comment type="caution">
    <text evidence="10">The sequence shown here is derived from an EMBL/GenBank/DDBJ whole genome shotgun (WGS) entry which is preliminary data.</text>
</comment>
<evidence type="ECO:0000256" key="2">
    <source>
        <dbReference type="ARBA" id="ARBA00005988"/>
    </source>
</evidence>
<evidence type="ECO:0000259" key="9">
    <source>
        <dbReference type="PROSITE" id="PS52035"/>
    </source>
</evidence>
<keyword evidence="5" id="KW-0862">Zinc</keyword>
<dbReference type="PANTHER" id="PTHR11705">
    <property type="entry name" value="PROTEASE FAMILY M14 CARBOXYPEPTIDASE A,B"/>
    <property type="match status" value="1"/>
</dbReference>
<dbReference type="SUPFAM" id="SSF53187">
    <property type="entry name" value="Zn-dependent exopeptidases"/>
    <property type="match status" value="1"/>
</dbReference>
<evidence type="ECO:0000313" key="10">
    <source>
        <dbReference type="EMBL" id="MFC3980837.1"/>
    </source>
</evidence>
<keyword evidence="11" id="KW-1185">Reference proteome</keyword>
<dbReference type="Pfam" id="PF13290">
    <property type="entry name" value="CHB_HEX_C_1"/>
    <property type="match status" value="1"/>
</dbReference>
<protein>
    <submittedName>
        <fullName evidence="10">M14 family zinc carboxypeptidase</fullName>
    </submittedName>
</protein>
<dbReference type="GO" id="GO:0004180">
    <property type="term" value="F:carboxypeptidase activity"/>
    <property type="evidence" value="ECO:0007669"/>
    <property type="project" value="UniProtKB-KW"/>
</dbReference>
<comment type="cofactor">
    <cofactor evidence="1">
        <name>Zn(2+)</name>
        <dbReference type="ChEBI" id="CHEBI:29105"/>
    </cofactor>
</comment>
<keyword evidence="6" id="KW-0482">Metalloprotease</keyword>
<dbReference type="PANTHER" id="PTHR11705:SF143">
    <property type="entry name" value="SLL0236 PROTEIN"/>
    <property type="match status" value="1"/>
</dbReference>
<feature type="domain" description="Peptidase M14" evidence="9">
    <location>
        <begin position="386"/>
        <end position="711"/>
    </location>
</feature>
<evidence type="ECO:0000256" key="5">
    <source>
        <dbReference type="ARBA" id="ARBA00022833"/>
    </source>
</evidence>
<feature type="region of interest" description="Disordered" evidence="8">
    <location>
        <begin position="797"/>
        <end position="818"/>
    </location>
</feature>
<evidence type="ECO:0000313" key="11">
    <source>
        <dbReference type="Proteomes" id="UP001595698"/>
    </source>
</evidence>
<dbReference type="Pfam" id="PF00246">
    <property type="entry name" value="Peptidase_M14"/>
    <property type="match status" value="1"/>
</dbReference>
<comment type="caution">
    <text evidence="7">Lacks conserved residue(s) required for the propagation of feature annotation.</text>
</comment>
<dbReference type="Proteomes" id="UP001595698">
    <property type="component" value="Unassembled WGS sequence"/>
</dbReference>
<dbReference type="EMBL" id="JBHSBC010000012">
    <property type="protein sequence ID" value="MFC3980837.1"/>
    <property type="molecule type" value="Genomic_DNA"/>
</dbReference>
<evidence type="ECO:0000256" key="1">
    <source>
        <dbReference type="ARBA" id="ARBA00001947"/>
    </source>
</evidence>
<dbReference type="InterPro" id="IPR000834">
    <property type="entry name" value="Peptidase_M14"/>
</dbReference>
<evidence type="ECO:0000256" key="4">
    <source>
        <dbReference type="ARBA" id="ARBA00022801"/>
    </source>
</evidence>
<reference evidence="11" key="1">
    <citation type="journal article" date="2019" name="Int. J. Syst. Evol. Microbiol.">
        <title>The Global Catalogue of Microorganisms (GCM) 10K type strain sequencing project: providing services to taxonomists for standard genome sequencing and annotation.</title>
        <authorList>
            <consortium name="The Broad Institute Genomics Platform"/>
            <consortium name="The Broad Institute Genome Sequencing Center for Infectious Disease"/>
            <person name="Wu L."/>
            <person name="Ma J."/>
        </authorList>
    </citation>
    <scope>NUCLEOTIDE SEQUENCE [LARGE SCALE GENOMIC DNA]</scope>
    <source>
        <strain evidence="11">TBRC 7912</strain>
    </source>
</reference>